<evidence type="ECO:0000256" key="1">
    <source>
        <dbReference type="SAM" id="MobiDB-lite"/>
    </source>
</evidence>
<dbReference type="EMBL" id="OX459945">
    <property type="protein sequence ID" value="CAI9179195.1"/>
    <property type="molecule type" value="Genomic_DNA"/>
</dbReference>
<evidence type="ECO:0000313" key="3">
    <source>
        <dbReference type="Proteomes" id="UP001176941"/>
    </source>
</evidence>
<gene>
    <name evidence="2" type="ORF">MRATA1EN1_LOCUS28157</name>
</gene>
<sequence>MACTRSWRSMICSAFSPRPAWSKSRRPNHQQSFLSHPDNSGSSESAEHFTRVSQAHKVPGSTTLRQKYARGLPSDEGLHGPGVRPSKIPAADPEASPAPVRRALHPTAVVRPCRKPTTPRWTWTPSSGRAAVSGWSANGG</sequence>
<dbReference type="InterPro" id="IPR053025">
    <property type="entry name" value="Mito_ATP_Synthase-Asso"/>
</dbReference>
<dbReference type="Proteomes" id="UP001176941">
    <property type="component" value="Chromosome 9"/>
</dbReference>
<name>A0ABN9A0K7_RANTA</name>
<dbReference type="PANTHER" id="PTHR44873:SF1">
    <property type="entry name" value="DNAJ HOMOLOG SUBFAMILY C MEMBER 30, MITOCHONDRIAL"/>
    <property type="match status" value="1"/>
</dbReference>
<feature type="compositionally biased region" description="Low complexity" evidence="1">
    <location>
        <begin position="115"/>
        <end position="125"/>
    </location>
</feature>
<proteinExistence type="predicted"/>
<dbReference type="PANTHER" id="PTHR44873">
    <property type="entry name" value="DNAJ HOMOLOG SUBFAMILY C MEMBER 30, MITOCHONDRIAL"/>
    <property type="match status" value="1"/>
</dbReference>
<feature type="region of interest" description="Disordered" evidence="1">
    <location>
        <begin position="18"/>
        <end position="140"/>
    </location>
</feature>
<feature type="compositionally biased region" description="Polar residues" evidence="1">
    <location>
        <begin position="29"/>
        <end position="44"/>
    </location>
</feature>
<keyword evidence="3" id="KW-1185">Reference proteome</keyword>
<evidence type="ECO:0000313" key="2">
    <source>
        <dbReference type="EMBL" id="CAI9179195.1"/>
    </source>
</evidence>
<reference evidence="2" key="1">
    <citation type="submission" date="2023-04" db="EMBL/GenBank/DDBJ databases">
        <authorList>
            <consortium name="ELIXIR-Norway"/>
        </authorList>
    </citation>
    <scope>NUCLEOTIDE SEQUENCE [LARGE SCALE GENOMIC DNA]</scope>
</reference>
<protein>
    <submittedName>
        <fullName evidence="2">Uncharacterized protein</fullName>
    </submittedName>
</protein>
<accession>A0ABN9A0K7</accession>
<organism evidence="2 3">
    <name type="scientific">Rangifer tarandus platyrhynchus</name>
    <name type="common">Svalbard reindeer</name>
    <dbReference type="NCBI Taxonomy" id="3082113"/>
    <lineage>
        <taxon>Eukaryota</taxon>
        <taxon>Metazoa</taxon>
        <taxon>Chordata</taxon>
        <taxon>Craniata</taxon>
        <taxon>Vertebrata</taxon>
        <taxon>Euteleostomi</taxon>
        <taxon>Mammalia</taxon>
        <taxon>Eutheria</taxon>
        <taxon>Laurasiatheria</taxon>
        <taxon>Artiodactyla</taxon>
        <taxon>Ruminantia</taxon>
        <taxon>Pecora</taxon>
        <taxon>Cervidae</taxon>
        <taxon>Odocoileinae</taxon>
        <taxon>Rangifer</taxon>
    </lineage>
</organism>